<proteinExistence type="predicted"/>
<name>A0A8H6X694_9AGAR</name>
<dbReference type="PANTHER" id="PTHR43157:SF31">
    <property type="entry name" value="PHOSPHATIDYLINOSITOL-GLYCAN BIOSYNTHESIS CLASS F PROTEIN"/>
    <property type="match status" value="1"/>
</dbReference>
<evidence type="ECO:0000313" key="2">
    <source>
        <dbReference type="EMBL" id="KAF7334912.1"/>
    </source>
</evidence>
<dbReference type="Gene3D" id="3.40.50.720">
    <property type="entry name" value="NAD(P)-binding Rossmann-like Domain"/>
    <property type="match status" value="1"/>
</dbReference>
<comment type="caution">
    <text evidence="2">The sequence shown here is derived from an EMBL/GenBank/DDBJ whole genome shotgun (WGS) entry which is preliminary data.</text>
</comment>
<dbReference type="Proteomes" id="UP000620124">
    <property type="component" value="Unassembled WGS sequence"/>
</dbReference>
<keyword evidence="3" id="KW-1185">Reference proteome</keyword>
<organism evidence="2 3">
    <name type="scientific">Mycena venus</name>
    <dbReference type="NCBI Taxonomy" id="2733690"/>
    <lineage>
        <taxon>Eukaryota</taxon>
        <taxon>Fungi</taxon>
        <taxon>Dikarya</taxon>
        <taxon>Basidiomycota</taxon>
        <taxon>Agaricomycotina</taxon>
        <taxon>Agaricomycetes</taxon>
        <taxon>Agaricomycetidae</taxon>
        <taxon>Agaricales</taxon>
        <taxon>Marasmiineae</taxon>
        <taxon>Mycenaceae</taxon>
        <taxon>Mycena</taxon>
    </lineage>
</organism>
<reference evidence="2" key="1">
    <citation type="submission" date="2020-05" db="EMBL/GenBank/DDBJ databases">
        <title>Mycena genomes resolve the evolution of fungal bioluminescence.</title>
        <authorList>
            <person name="Tsai I.J."/>
        </authorList>
    </citation>
    <scope>NUCLEOTIDE SEQUENCE</scope>
    <source>
        <strain evidence="2">CCC161011</strain>
    </source>
</reference>
<accession>A0A8H6X694</accession>
<dbReference type="OrthoDB" id="191139at2759"/>
<sequence>MHTAPGINFDTFERPNPQMYTNFGAYWEAKCANILTAIELSKRSKGAINAYSLLPGFIFTNITQKEDAVPELQASGILGPDGLPNTEKYQWKTIPQGAATTVAAAFDPRISDKPGSYLIDSTVANESIAPHSSDPANAARLWTLTEKIVGELFVF</sequence>
<dbReference type="GO" id="GO:0016491">
    <property type="term" value="F:oxidoreductase activity"/>
    <property type="evidence" value="ECO:0007669"/>
    <property type="project" value="UniProtKB-KW"/>
</dbReference>
<dbReference type="AlphaFoldDB" id="A0A8H6X694"/>
<keyword evidence="1" id="KW-0560">Oxidoreductase</keyword>
<evidence type="ECO:0000256" key="1">
    <source>
        <dbReference type="ARBA" id="ARBA00023002"/>
    </source>
</evidence>
<protein>
    <submittedName>
        <fullName evidence="2">Short-chain dehydrogenase/reductase family protein</fullName>
    </submittedName>
</protein>
<dbReference type="PANTHER" id="PTHR43157">
    <property type="entry name" value="PHOSPHATIDYLINOSITOL-GLYCAN BIOSYNTHESIS CLASS F PROTEIN-RELATED"/>
    <property type="match status" value="1"/>
</dbReference>
<evidence type="ECO:0000313" key="3">
    <source>
        <dbReference type="Proteomes" id="UP000620124"/>
    </source>
</evidence>
<gene>
    <name evidence="2" type="ORF">MVEN_02240900</name>
</gene>
<dbReference type="EMBL" id="JACAZI010000025">
    <property type="protein sequence ID" value="KAF7334912.1"/>
    <property type="molecule type" value="Genomic_DNA"/>
</dbReference>